<name>A0A0R2B103_9LACO</name>
<dbReference type="PANTHER" id="PTHR42940:SF8">
    <property type="entry name" value="VACUOLAR PROTEIN SORTING-ASSOCIATED PROTEIN 11"/>
    <property type="match status" value="1"/>
</dbReference>
<evidence type="ECO:0000313" key="7">
    <source>
        <dbReference type="Proteomes" id="UP000051612"/>
    </source>
</evidence>
<evidence type="ECO:0000256" key="3">
    <source>
        <dbReference type="ARBA" id="ARBA00022723"/>
    </source>
</evidence>
<gene>
    <name evidence="6" type="ORF">FC48_GL001137</name>
</gene>
<evidence type="ECO:0000256" key="1">
    <source>
        <dbReference type="ARBA" id="ARBA00001947"/>
    </source>
</evidence>
<protein>
    <recommendedName>
        <fullName evidence="2">alcohol dehydrogenase</fullName>
        <ecNumber evidence="2">1.1.1.1</ecNumber>
    </recommendedName>
</protein>
<evidence type="ECO:0000256" key="2">
    <source>
        <dbReference type="ARBA" id="ARBA00013190"/>
    </source>
</evidence>
<dbReference type="Gene3D" id="3.40.50.720">
    <property type="entry name" value="NAD(P)-binding Rossmann-like Domain"/>
    <property type="match status" value="1"/>
</dbReference>
<dbReference type="GO" id="GO:0046872">
    <property type="term" value="F:metal ion binding"/>
    <property type="evidence" value="ECO:0007669"/>
    <property type="project" value="UniProtKB-KW"/>
</dbReference>
<organism evidence="6 7">
    <name type="scientific">Ligilactobacillus murinus DSM 20452 = NBRC 14221</name>
    <dbReference type="NCBI Taxonomy" id="1423772"/>
    <lineage>
        <taxon>Bacteria</taxon>
        <taxon>Bacillati</taxon>
        <taxon>Bacillota</taxon>
        <taxon>Bacilli</taxon>
        <taxon>Lactobacillales</taxon>
        <taxon>Lactobacillaceae</taxon>
        <taxon>Ligilactobacillus</taxon>
    </lineage>
</organism>
<evidence type="ECO:0000256" key="4">
    <source>
        <dbReference type="ARBA" id="ARBA00022833"/>
    </source>
</evidence>
<keyword evidence="4" id="KW-0862">Zinc</keyword>
<comment type="caution">
    <text evidence="6">The sequence shown here is derived from an EMBL/GenBank/DDBJ whole genome shotgun (WGS) entry which is preliminary data.</text>
</comment>
<keyword evidence="3" id="KW-0479">Metal-binding</keyword>
<dbReference type="PANTHER" id="PTHR42940">
    <property type="entry name" value="ALCOHOL DEHYDROGENASE 1-RELATED"/>
    <property type="match status" value="1"/>
</dbReference>
<sequence length="72" mass="7791">MELSIVKTVLDGIKVVGSLVGTRKDLAEAFDFAAQGSVVLVVQKRPVEDAPEIFAEMEAGKINGRMVLDFIK</sequence>
<keyword evidence="5" id="KW-0560">Oxidoreductase</keyword>
<reference evidence="6 7" key="1">
    <citation type="journal article" date="2015" name="Genome Announc.">
        <title>Expanding the biotechnology potential of lactobacilli through comparative genomics of 213 strains and associated genera.</title>
        <authorList>
            <person name="Sun Z."/>
            <person name="Harris H.M."/>
            <person name="McCann A."/>
            <person name="Guo C."/>
            <person name="Argimon S."/>
            <person name="Zhang W."/>
            <person name="Yang X."/>
            <person name="Jeffery I.B."/>
            <person name="Cooney J.C."/>
            <person name="Kagawa T.F."/>
            <person name="Liu W."/>
            <person name="Song Y."/>
            <person name="Salvetti E."/>
            <person name="Wrobel A."/>
            <person name="Rasinkangas P."/>
            <person name="Parkhill J."/>
            <person name="Rea M.C."/>
            <person name="O'Sullivan O."/>
            <person name="Ritari J."/>
            <person name="Douillard F.P."/>
            <person name="Paul Ross R."/>
            <person name="Yang R."/>
            <person name="Briner A.E."/>
            <person name="Felis G.E."/>
            <person name="de Vos W.M."/>
            <person name="Barrangou R."/>
            <person name="Klaenhammer T.R."/>
            <person name="Caufield P.W."/>
            <person name="Cui Y."/>
            <person name="Zhang H."/>
            <person name="O'Toole P.W."/>
        </authorList>
    </citation>
    <scope>NUCLEOTIDE SEQUENCE [LARGE SCALE GENOMIC DNA]</scope>
    <source>
        <strain evidence="6 7">DSM 20452</strain>
    </source>
</reference>
<proteinExistence type="predicted"/>
<dbReference type="PATRIC" id="fig|1423772.3.peg.1217"/>
<dbReference type="Proteomes" id="UP000051612">
    <property type="component" value="Unassembled WGS sequence"/>
</dbReference>
<evidence type="ECO:0000313" key="6">
    <source>
        <dbReference type="EMBL" id="KRM73176.1"/>
    </source>
</evidence>
<accession>A0A0R2B103</accession>
<evidence type="ECO:0000256" key="5">
    <source>
        <dbReference type="ARBA" id="ARBA00023002"/>
    </source>
</evidence>
<dbReference type="GO" id="GO:0004022">
    <property type="term" value="F:alcohol dehydrogenase (NAD+) activity"/>
    <property type="evidence" value="ECO:0007669"/>
    <property type="project" value="UniProtKB-EC"/>
</dbReference>
<dbReference type="Gene3D" id="3.90.180.10">
    <property type="entry name" value="Medium-chain alcohol dehydrogenases, catalytic domain"/>
    <property type="match status" value="1"/>
</dbReference>
<comment type="cofactor">
    <cofactor evidence="1">
        <name>Zn(2+)</name>
        <dbReference type="ChEBI" id="CHEBI:29105"/>
    </cofactor>
</comment>
<dbReference type="EMBL" id="AYYN01000150">
    <property type="protein sequence ID" value="KRM73176.1"/>
    <property type="molecule type" value="Genomic_DNA"/>
</dbReference>
<dbReference type="EC" id="1.1.1.1" evidence="2"/>
<dbReference type="AlphaFoldDB" id="A0A0R2B103"/>